<dbReference type="AlphaFoldDB" id="A0NC30"/>
<comment type="caution">
    <text evidence="1">The sequence shown here is derived from an EMBL/GenBank/DDBJ whole genome shotgun (WGS) entry which is preliminary data.</text>
</comment>
<reference evidence="1" key="1">
    <citation type="journal article" date="2002" name="Science">
        <title>The genome sequence of the malaria mosquito Anopheles gambiae.</title>
        <authorList>
            <person name="Holt R.A."/>
            <person name="Subramanian G.M."/>
            <person name="Halpern A."/>
            <person name="Sutton G.G."/>
            <person name="Charlab R."/>
            <person name="Nusskern D.R."/>
            <person name="Wincker P."/>
            <person name="Clark A.G."/>
            <person name="Ribeiro J.M."/>
            <person name="Wides R."/>
            <person name="Salzberg S.L."/>
            <person name="Loftus B."/>
            <person name="Yandell M."/>
            <person name="Majoros W.H."/>
            <person name="Rusch D.B."/>
            <person name="Lai Z."/>
            <person name="Kraft C.L."/>
            <person name="Abril J.F."/>
            <person name="Anthouard V."/>
            <person name="Arensburger P."/>
            <person name="Atkinson P.W."/>
            <person name="Baden H."/>
            <person name="de Berardinis V."/>
            <person name="Baldwin D."/>
            <person name="Benes V."/>
            <person name="Biedler J."/>
            <person name="Blass C."/>
            <person name="Bolanos R."/>
            <person name="Boscus D."/>
            <person name="Barnstead M."/>
            <person name="Cai S."/>
            <person name="Center A."/>
            <person name="Chaturverdi K."/>
            <person name="Christophides G.K."/>
            <person name="Chrystal M.A."/>
            <person name="Clamp M."/>
            <person name="Cravchik A."/>
            <person name="Curwen V."/>
            <person name="Dana A."/>
            <person name="Delcher A."/>
            <person name="Dew I."/>
            <person name="Evans C.A."/>
            <person name="Flanigan M."/>
            <person name="Grundschober-Freimoser A."/>
            <person name="Friedli L."/>
            <person name="Gu Z."/>
            <person name="Guan P."/>
            <person name="Guigo R."/>
            <person name="Hillenmeyer M.E."/>
            <person name="Hladun S.L."/>
            <person name="Hogan J.R."/>
            <person name="Hong Y.S."/>
            <person name="Hoover J."/>
            <person name="Jaillon O."/>
            <person name="Ke Z."/>
            <person name="Kodira C."/>
            <person name="Kokoza E."/>
            <person name="Koutsos A."/>
            <person name="Letunic I."/>
            <person name="Levitsky A."/>
            <person name="Liang Y."/>
            <person name="Lin J.J."/>
            <person name="Lobo N.F."/>
            <person name="Lopez J.R."/>
            <person name="Malek J.A."/>
            <person name="McIntosh T.C."/>
            <person name="Meister S."/>
            <person name="Miller J."/>
            <person name="Mobarry C."/>
            <person name="Mongin E."/>
            <person name="Murphy S.D."/>
            <person name="O'Brochta D.A."/>
            <person name="Pfannkoch C."/>
            <person name="Qi R."/>
            <person name="Regier M.A."/>
            <person name="Remington K."/>
            <person name="Shao H."/>
            <person name="Sharakhova M.V."/>
            <person name="Sitter C.D."/>
            <person name="Shetty J."/>
            <person name="Smith T.J."/>
            <person name="Strong R."/>
            <person name="Sun J."/>
            <person name="Thomasova D."/>
            <person name="Ton L.Q."/>
            <person name="Topalis P."/>
            <person name="Tu Z."/>
            <person name="Unger M.F."/>
            <person name="Walenz B."/>
            <person name="Wang A."/>
            <person name="Wang J."/>
            <person name="Wang M."/>
            <person name="Wang X."/>
            <person name="Woodford K.J."/>
            <person name="Wortman J.R."/>
            <person name="Wu M."/>
            <person name="Yao A."/>
            <person name="Zdobnov E.M."/>
            <person name="Zhang H."/>
            <person name="Zhao Q."/>
            <person name="Zhao S."/>
            <person name="Zhu S.C."/>
            <person name="Zhimulev I."/>
            <person name="Coluzzi M."/>
            <person name="della Torre A."/>
            <person name="Roth C.W."/>
            <person name="Louis C."/>
            <person name="Kalush F."/>
            <person name="Mural R.J."/>
            <person name="Myers E.W."/>
            <person name="Adams M.D."/>
            <person name="Smith H.O."/>
            <person name="Broder S."/>
            <person name="Gardner M.J."/>
            <person name="Fraser C.M."/>
            <person name="Birney E."/>
            <person name="Bork P."/>
            <person name="Brey P.T."/>
            <person name="Venter J.C."/>
            <person name="Weissenbach J."/>
            <person name="Kafatos F.C."/>
            <person name="Collins F.H."/>
            <person name="Hoffman S.L."/>
        </authorList>
    </citation>
    <scope>NUCLEOTIDE SEQUENCE [LARGE SCALE GENOMIC DNA]</scope>
    <source>
        <strain evidence="1">PEST</strain>
    </source>
</reference>
<reference evidence="1" key="2">
    <citation type="submission" date="2002-03" db="EMBL/GenBank/DDBJ databases">
        <authorList>
            <consortium name="The Anopheles Genome Sequencing Consortium"/>
        </authorList>
    </citation>
    <scope>NUCLEOTIDE SEQUENCE</scope>
    <source>
        <strain evidence="1">PEST</strain>
    </source>
</reference>
<feature type="non-terminal residue" evidence="1">
    <location>
        <position position="1"/>
    </location>
</feature>
<proteinExistence type="predicted"/>
<organism evidence="1">
    <name type="scientific">Anopheles gambiae</name>
    <name type="common">African malaria mosquito</name>
    <dbReference type="NCBI Taxonomy" id="7165"/>
    <lineage>
        <taxon>Eukaryota</taxon>
        <taxon>Metazoa</taxon>
        <taxon>Ecdysozoa</taxon>
        <taxon>Arthropoda</taxon>
        <taxon>Hexapoda</taxon>
        <taxon>Insecta</taxon>
        <taxon>Pterygota</taxon>
        <taxon>Neoptera</taxon>
        <taxon>Endopterygota</taxon>
        <taxon>Diptera</taxon>
        <taxon>Nematocera</taxon>
        <taxon>Culicoidea</taxon>
        <taxon>Culicidae</taxon>
        <taxon>Anophelinae</taxon>
        <taxon>Anopheles</taxon>
    </lineage>
</organism>
<dbReference type="EMBL" id="AAAB01008834">
    <property type="protein sequence ID" value="EAU77456.1"/>
    <property type="molecule type" value="Genomic_DNA"/>
</dbReference>
<gene>
    <name evidence="1" type="ORF">AgaP_AGAP011543</name>
</gene>
<reference evidence="1" key="3">
    <citation type="journal article" date="2004" name="Trends Parasitol.">
        <title>The Anopheles gambiae genome: an update.</title>
        <authorList>
            <person name="Mongin E."/>
            <person name="Louis C."/>
            <person name="Holt R.A."/>
            <person name="Birney E."/>
            <person name="Collins F.H."/>
        </authorList>
    </citation>
    <scope>NUCLEOTIDE SEQUENCE</scope>
    <source>
        <strain evidence="1">PEST</strain>
    </source>
</reference>
<reference evidence="1" key="5">
    <citation type="submission" date="2011-05" db="EMBL/GenBank/DDBJ databases">
        <authorList>
            <consortium name="VectorBase"/>
        </authorList>
    </citation>
    <scope>NUCLEOTIDE SEQUENCE</scope>
    <source>
        <strain evidence="1">PEST</strain>
    </source>
</reference>
<accession>A0NC30</accession>
<name>A0NC30_ANOGA</name>
<reference evidence="1" key="4">
    <citation type="journal article" date="2007" name="Genome Biol.">
        <title>Update of the Anopheles gambiae PEST genome assembly.</title>
        <authorList>
            <person name="Sharakhova M.V."/>
            <person name="Hammond M.P."/>
            <person name="Lobo N.F."/>
            <person name="Krzywinski J."/>
            <person name="Unger M.F."/>
            <person name="Hillenmeyer M.E."/>
            <person name="Bruggner R.V."/>
            <person name="Birney E."/>
            <person name="Collins F.H."/>
        </authorList>
    </citation>
    <scope>NUCLEOTIDE SEQUENCE</scope>
    <source>
        <strain evidence="1">PEST</strain>
    </source>
</reference>
<evidence type="ECO:0000313" key="1">
    <source>
        <dbReference type="EMBL" id="EAU77456.1"/>
    </source>
</evidence>
<dbReference type="HOGENOM" id="CLU_2628836_0_0_1"/>
<sequence length="78" mass="8495">VLVCENSSDSVCFHPEFCLFFSHPCLAGLKKNGDNVTKIVQLNSHLRSAHCIFNPCNKHTLTVPVLAAVKITSSQANV</sequence>
<protein>
    <submittedName>
        <fullName evidence="1">AGAP011543-PA</fullName>
    </submittedName>
</protein>